<evidence type="ECO:0000313" key="7">
    <source>
        <dbReference type="Proteomes" id="UP001530377"/>
    </source>
</evidence>
<dbReference type="Pfam" id="PF00583">
    <property type="entry name" value="Acetyltransf_1"/>
    <property type="match status" value="1"/>
</dbReference>
<feature type="compositionally biased region" description="Polar residues" evidence="3">
    <location>
        <begin position="58"/>
        <end position="71"/>
    </location>
</feature>
<dbReference type="PROSITE" id="PS51186">
    <property type="entry name" value="GNAT"/>
    <property type="match status" value="1"/>
</dbReference>
<feature type="chain" id="PRO_5044772973" description="N-acetyltransferase domain-containing protein" evidence="4">
    <location>
        <begin position="20"/>
        <end position="415"/>
    </location>
</feature>
<comment type="caution">
    <text evidence="6">The sequence shown here is derived from an EMBL/GenBank/DDBJ whole genome shotgun (WGS) entry which is preliminary data.</text>
</comment>
<dbReference type="Gene3D" id="3.40.630.30">
    <property type="match status" value="1"/>
</dbReference>
<name>A0ABD3R4B9_9STRA</name>
<reference evidence="6 7" key="1">
    <citation type="submission" date="2024-10" db="EMBL/GenBank/DDBJ databases">
        <title>Updated reference genomes for cyclostephanoid diatoms.</title>
        <authorList>
            <person name="Roberts W.R."/>
            <person name="Alverson A.J."/>
        </authorList>
    </citation>
    <scope>NUCLEOTIDE SEQUENCE [LARGE SCALE GENOMIC DNA]</scope>
    <source>
        <strain evidence="6 7">AJA228-03</strain>
    </source>
</reference>
<dbReference type="GO" id="GO:0016746">
    <property type="term" value="F:acyltransferase activity"/>
    <property type="evidence" value="ECO:0007669"/>
    <property type="project" value="UniProtKB-KW"/>
</dbReference>
<accession>A0ABD3R4B9</accession>
<feature type="region of interest" description="Disordered" evidence="3">
    <location>
        <begin position="37"/>
        <end position="104"/>
    </location>
</feature>
<dbReference type="PANTHER" id="PTHR42919:SF8">
    <property type="entry name" value="N-ALPHA-ACETYLTRANSFERASE 50"/>
    <property type="match status" value="1"/>
</dbReference>
<keyword evidence="7" id="KW-1185">Reference proteome</keyword>
<dbReference type="SUPFAM" id="SSF55729">
    <property type="entry name" value="Acyl-CoA N-acyltransferases (Nat)"/>
    <property type="match status" value="1"/>
</dbReference>
<dbReference type="CDD" id="cd04301">
    <property type="entry name" value="NAT_SF"/>
    <property type="match status" value="1"/>
</dbReference>
<dbReference type="InterPro" id="IPR000182">
    <property type="entry name" value="GNAT_dom"/>
</dbReference>
<dbReference type="AlphaFoldDB" id="A0ABD3R4B9"/>
<dbReference type="EMBL" id="JALLPB020000578">
    <property type="protein sequence ID" value="KAL3807835.1"/>
    <property type="molecule type" value="Genomic_DNA"/>
</dbReference>
<gene>
    <name evidence="6" type="ORF">ACHAXA_009725</name>
</gene>
<keyword evidence="2" id="KW-0012">Acyltransferase</keyword>
<evidence type="ECO:0000259" key="5">
    <source>
        <dbReference type="PROSITE" id="PS51186"/>
    </source>
</evidence>
<keyword evidence="4" id="KW-0732">Signal</keyword>
<feature type="compositionally biased region" description="Pro residues" evidence="3">
    <location>
        <begin position="37"/>
        <end position="50"/>
    </location>
</feature>
<organism evidence="6 7">
    <name type="scientific">Cyclostephanos tholiformis</name>
    <dbReference type="NCBI Taxonomy" id="382380"/>
    <lineage>
        <taxon>Eukaryota</taxon>
        <taxon>Sar</taxon>
        <taxon>Stramenopiles</taxon>
        <taxon>Ochrophyta</taxon>
        <taxon>Bacillariophyta</taxon>
        <taxon>Coscinodiscophyceae</taxon>
        <taxon>Thalassiosirophycidae</taxon>
        <taxon>Stephanodiscales</taxon>
        <taxon>Stephanodiscaceae</taxon>
        <taxon>Cyclostephanos</taxon>
    </lineage>
</organism>
<protein>
    <recommendedName>
        <fullName evidence="5">N-acetyltransferase domain-containing protein</fullName>
    </recommendedName>
</protein>
<dbReference type="PANTHER" id="PTHR42919">
    <property type="entry name" value="N-ALPHA-ACETYLTRANSFERASE"/>
    <property type="match status" value="1"/>
</dbReference>
<evidence type="ECO:0000256" key="3">
    <source>
        <dbReference type="SAM" id="MobiDB-lite"/>
    </source>
</evidence>
<sequence length="415" mass="45864">MTASQLLFIVVTNIIVIRANLVVPRCVGTFASWVAPAPPPSSATGSPPPAYVGGGRASNPQSRRAPSSRINLANIRDDDGNDDADGGRRGGGGANVDVDDDRSSTAGGGRIPFIIQNIGRGNKDEIDEIVKLCIDVFFNDGGAWDHDDDEVVIGTNGIVGNGRGRSRRAAMTPWKAMQLAYLRKFQTGDILARNAFRRDQLVDLIIARRVHPVVYGGGTTVMNGNGGDVIDDVRRIYNVDTTKASPNVTYRTGEIIGYCEVSEKNFGLGDNYVNDNNNGRRRRKDADKSTRPYLSNLSVVEGARKSGIGSRLLDACVQAVRDWDGNYTEIVLQVEEDNPIAIQFYKRRGWEFVFADPTCRRYDTSGIFLRETRITKYAMVKRLDNDFGNRVQNERESDIVGSQFRQRLRSSFFVQ</sequence>
<dbReference type="InterPro" id="IPR051556">
    <property type="entry name" value="N-term/lysine_N-AcTrnsfr"/>
</dbReference>
<feature type="signal peptide" evidence="4">
    <location>
        <begin position="1"/>
        <end position="19"/>
    </location>
</feature>
<keyword evidence="1" id="KW-0808">Transferase</keyword>
<dbReference type="Proteomes" id="UP001530377">
    <property type="component" value="Unassembled WGS sequence"/>
</dbReference>
<evidence type="ECO:0000256" key="2">
    <source>
        <dbReference type="ARBA" id="ARBA00023315"/>
    </source>
</evidence>
<evidence type="ECO:0000256" key="4">
    <source>
        <dbReference type="SAM" id="SignalP"/>
    </source>
</evidence>
<feature type="domain" description="N-acetyltransferase" evidence="5">
    <location>
        <begin position="194"/>
        <end position="384"/>
    </location>
</feature>
<evidence type="ECO:0000256" key="1">
    <source>
        <dbReference type="ARBA" id="ARBA00022679"/>
    </source>
</evidence>
<proteinExistence type="predicted"/>
<evidence type="ECO:0000313" key="6">
    <source>
        <dbReference type="EMBL" id="KAL3807835.1"/>
    </source>
</evidence>
<dbReference type="InterPro" id="IPR016181">
    <property type="entry name" value="Acyl_CoA_acyltransferase"/>
</dbReference>